<evidence type="ECO:0000256" key="3">
    <source>
        <dbReference type="ARBA" id="ARBA00022630"/>
    </source>
</evidence>
<dbReference type="GO" id="GO:0016491">
    <property type="term" value="F:oxidoreductase activity"/>
    <property type="evidence" value="ECO:0007669"/>
    <property type="project" value="UniProtKB-KW"/>
</dbReference>
<comment type="similarity">
    <text evidence="2">Belongs to the flavoprotein pyridine nucleotide cytochrome reductase family.</text>
</comment>
<evidence type="ECO:0000256" key="4">
    <source>
        <dbReference type="ARBA" id="ARBA00022827"/>
    </source>
</evidence>
<name>A0A0L6U7H7_9BASI</name>
<comment type="cofactor">
    <cofactor evidence="1">
        <name>FAD</name>
        <dbReference type="ChEBI" id="CHEBI:57692"/>
    </cofactor>
</comment>
<dbReference type="OrthoDB" id="432685at2759"/>
<dbReference type="InterPro" id="IPR039261">
    <property type="entry name" value="FNR_nucleotide-bd"/>
</dbReference>
<evidence type="ECO:0000256" key="5">
    <source>
        <dbReference type="ARBA" id="ARBA00023002"/>
    </source>
</evidence>
<accession>A0A0L6U7H7</accession>
<organism evidence="7 8">
    <name type="scientific">Puccinia sorghi</name>
    <dbReference type="NCBI Taxonomy" id="27349"/>
    <lineage>
        <taxon>Eukaryota</taxon>
        <taxon>Fungi</taxon>
        <taxon>Dikarya</taxon>
        <taxon>Basidiomycota</taxon>
        <taxon>Pucciniomycotina</taxon>
        <taxon>Pucciniomycetes</taxon>
        <taxon>Pucciniales</taxon>
        <taxon>Pucciniaceae</taxon>
        <taxon>Puccinia</taxon>
    </lineage>
</organism>
<evidence type="ECO:0000313" key="8">
    <source>
        <dbReference type="Proteomes" id="UP000037035"/>
    </source>
</evidence>
<evidence type="ECO:0000256" key="1">
    <source>
        <dbReference type="ARBA" id="ARBA00001974"/>
    </source>
</evidence>
<reference evidence="7 8" key="1">
    <citation type="submission" date="2015-08" db="EMBL/GenBank/DDBJ databases">
        <title>Next Generation Sequencing and Analysis of the Genome of Puccinia sorghi L Schw, the Causal Agent of Maize Common Rust.</title>
        <authorList>
            <person name="Rochi L."/>
            <person name="Burguener G."/>
            <person name="Darino M."/>
            <person name="Turjanski A."/>
            <person name="Kreff E."/>
            <person name="Dieguez M.J."/>
            <person name="Sacco F."/>
        </authorList>
    </citation>
    <scope>NUCLEOTIDE SEQUENCE [LARGE SCALE GENOMIC DNA]</scope>
    <source>
        <strain evidence="7 8">RO10H11247</strain>
    </source>
</reference>
<dbReference type="VEuPathDB" id="FungiDB:VP01_915g6"/>
<dbReference type="EMBL" id="LAVV01014782">
    <property type="protein sequence ID" value="KNZ44446.1"/>
    <property type="molecule type" value="Genomic_DNA"/>
</dbReference>
<dbReference type="STRING" id="27349.A0A0L6U7H7"/>
<dbReference type="InterPro" id="IPR001834">
    <property type="entry name" value="CBR-like"/>
</dbReference>
<dbReference type="InterPro" id="IPR001433">
    <property type="entry name" value="OxRdtase_FAD/NAD-bd"/>
</dbReference>
<dbReference type="PANTHER" id="PTHR19370">
    <property type="entry name" value="NADH-CYTOCHROME B5 REDUCTASE"/>
    <property type="match status" value="1"/>
</dbReference>
<comment type="caution">
    <text evidence="7">The sequence shown here is derived from an EMBL/GenBank/DDBJ whole genome shotgun (WGS) entry which is preliminary data.</text>
</comment>
<dbReference type="Proteomes" id="UP000037035">
    <property type="component" value="Unassembled WGS sequence"/>
</dbReference>
<protein>
    <submittedName>
        <fullName evidence="7">Nitrate reductase (NADH)</fullName>
    </submittedName>
</protein>
<dbReference type="Pfam" id="PF00175">
    <property type="entry name" value="NAD_binding_1"/>
    <property type="match status" value="1"/>
</dbReference>
<gene>
    <name evidence="7" type="ORF">VP01_915g6</name>
</gene>
<dbReference type="SUPFAM" id="SSF52343">
    <property type="entry name" value="Ferredoxin reductase-like, C-terminal NADP-linked domain"/>
    <property type="match status" value="1"/>
</dbReference>
<keyword evidence="4" id="KW-0274">FAD</keyword>
<evidence type="ECO:0000256" key="2">
    <source>
        <dbReference type="ARBA" id="ARBA00006105"/>
    </source>
</evidence>
<evidence type="ECO:0000313" key="7">
    <source>
        <dbReference type="EMBL" id="KNZ44446.1"/>
    </source>
</evidence>
<keyword evidence="5" id="KW-0560">Oxidoreductase</keyword>
<evidence type="ECO:0000259" key="6">
    <source>
        <dbReference type="Pfam" id="PF00175"/>
    </source>
</evidence>
<dbReference type="AlphaFoldDB" id="A0A0L6U7H7"/>
<proteinExistence type="inferred from homology"/>
<sequence>MNTANHPCSKDILLKNELDQIQNNHPEQFSVRIYYVLNNPPKEWDGGAGFVTKQMIADKLPSAKLANQVKILLCGPPPMTAIMKKYLEELDFEKCRVISKIDDQVFCTSHFFF</sequence>
<keyword evidence="8" id="KW-1185">Reference proteome</keyword>
<feature type="domain" description="Oxidoreductase FAD/NAD(P)-binding" evidence="6">
    <location>
        <begin position="8"/>
        <end position="84"/>
    </location>
</feature>
<dbReference type="PANTHER" id="PTHR19370:SF184">
    <property type="entry name" value="NADH-CYTOCHROME B5 REDUCTASE-LIKE"/>
    <property type="match status" value="1"/>
</dbReference>
<keyword evidence="3" id="KW-0285">Flavoprotein</keyword>
<dbReference type="Gene3D" id="3.40.50.80">
    <property type="entry name" value="Nucleotide-binding domain of ferredoxin-NADP reductase (FNR) module"/>
    <property type="match status" value="1"/>
</dbReference>